<evidence type="ECO:0000256" key="1">
    <source>
        <dbReference type="SAM" id="MobiDB-lite"/>
    </source>
</evidence>
<feature type="region of interest" description="Disordered" evidence="1">
    <location>
        <begin position="1"/>
        <end position="38"/>
    </location>
</feature>
<evidence type="ECO:0000313" key="2">
    <source>
        <dbReference type="EMBL" id="KAK7602710.1"/>
    </source>
</evidence>
<comment type="caution">
    <text evidence="2">The sequence shown here is derived from an EMBL/GenBank/DDBJ whole genome shotgun (WGS) entry which is preliminary data.</text>
</comment>
<feature type="non-terminal residue" evidence="2">
    <location>
        <position position="93"/>
    </location>
</feature>
<organism evidence="2 3">
    <name type="scientific">Parthenolecanium corni</name>
    <dbReference type="NCBI Taxonomy" id="536013"/>
    <lineage>
        <taxon>Eukaryota</taxon>
        <taxon>Metazoa</taxon>
        <taxon>Ecdysozoa</taxon>
        <taxon>Arthropoda</taxon>
        <taxon>Hexapoda</taxon>
        <taxon>Insecta</taxon>
        <taxon>Pterygota</taxon>
        <taxon>Neoptera</taxon>
        <taxon>Paraneoptera</taxon>
        <taxon>Hemiptera</taxon>
        <taxon>Sternorrhyncha</taxon>
        <taxon>Coccoidea</taxon>
        <taxon>Coccidae</taxon>
        <taxon>Parthenolecanium</taxon>
    </lineage>
</organism>
<proteinExistence type="predicted"/>
<reference evidence="2 3" key="1">
    <citation type="submission" date="2024-03" db="EMBL/GenBank/DDBJ databases">
        <title>Adaptation during the transition from Ophiocordyceps entomopathogen to insect associate is accompanied by gene loss and intensified selection.</title>
        <authorList>
            <person name="Ward C.M."/>
            <person name="Onetto C.A."/>
            <person name="Borneman A.R."/>
        </authorList>
    </citation>
    <scope>NUCLEOTIDE SEQUENCE [LARGE SCALE GENOMIC DNA]</scope>
    <source>
        <strain evidence="2">AWRI1</strain>
        <tissue evidence="2">Single Adult Female</tissue>
    </source>
</reference>
<protein>
    <submittedName>
        <fullName evidence="2">Uncharacterized protein</fullName>
    </submittedName>
</protein>
<dbReference type="Proteomes" id="UP001367676">
    <property type="component" value="Unassembled WGS sequence"/>
</dbReference>
<gene>
    <name evidence="2" type="ORF">V9T40_006684</name>
</gene>
<dbReference type="EMBL" id="JBBCAQ010000007">
    <property type="protein sequence ID" value="KAK7602710.1"/>
    <property type="molecule type" value="Genomic_DNA"/>
</dbReference>
<sequence length="93" mass="10176">MEMTSAVETASGHHRAWYEPVGVGSSSRTNDDSAADSMTSSMVEHFFGHHNTAAALEPSSPRDYRSTGHYSRDMLVGSRYYQHYHAATAAASH</sequence>
<keyword evidence="3" id="KW-1185">Reference proteome</keyword>
<accession>A0AAN9TTZ6</accession>
<evidence type="ECO:0000313" key="3">
    <source>
        <dbReference type="Proteomes" id="UP001367676"/>
    </source>
</evidence>
<dbReference type="AlphaFoldDB" id="A0AAN9TTZ6"/>
<name>A0AAN9TTZ6_9HEMI</name>